<organism evidence="1 2">
    <name type="scientific">Shewanella submarina</name>
    <dbReference type="NCBI Taxonomy" id="2016376"/>
    <lineage>
        <taxon>Bacteria</taxon>
        <taxon>Pseudomonadati</taxon>
        <taxon>Pseudomonadota</taxon>
        <taxon>Gammaproteobacteria</taxon>
        <taxon>Alteromonadales</taxon>
        <taxon>Shewanellaceae</taxon>
        <taxon>Shewanella</taxon>
    </lineage>
</organism>
<gene>
    <name evidence="1" type="ORF">ACFOE0_22410</name>
</gene>
<keyword evidence="2" id="KW-1185">Reference proteome</keyword>
<evidence type="ECO:0000313" key="2">
    <source>
        <dbReference type="Proteomes" id="UP001595621"/>
    </source>
</evidence>
<sequence>MPKRWKSSVENDLWSQINRLKIFFKKALDERGLKRRIRSLFRTKQVLNRSLTIRQTSKSVWTFTVVDEVDKDLF</sequence>
<comment type="caution">
    <text evidence="1">The sequence shown here is derived from an EMBL/GenBank/DDBJ whole genome shotgun (WGS) entry which is preliminary data.</text>
</comment>
<name>A0ABV7GHS4_9GAMM</name>
<evidence type="ECO:0008006" key="3">
    <source>
        <dbReference type="Google" id="ProtNLM"/>
    </source>
</evidence>
<reference evidence="2" key="1">
    <citation type="journal article" date="2019" name="Int. J. Syst. Evol. Microbiol.">
        <title>The Global Catalogue of Microorganisms (GCM) 10K type strain sequencing project: providing services to taxonomists for standard genome sequencing and annotation.</title>
        <authorList>
            <consortium name="The Broad Institute Genomics Platform"/>
            <consortium name="The Broad Institute Genome Sequencing Center for Infectious Disease"/>
            <person name="Wu L."/>
            <person name="Ma J."/>
        </authorList>
    </citation>
    <scope>NUCLEOTIDE SEQUENCE [LARGE SCALE GENOMIC DNA]</scope>
    <source>
        <strain evidence="2">KCTC 52277</strain>
    </source>
</reference>
<feature type="non-terminal residue" evidence="1">
    <location>
        <position position="74"/>
    </location>
</feature>
<evidence type="ECO:0000313" key="1">
    <source>
        <dbReference type="EMBL" id="MFC3140910.1"/>
    </source>
</evidence>
<protein>
    <recommendedName>
        <fullName evidence="3">Transposase</fullName>
    </recommendedName>
</protein>
<dbReference type="EMBL" id="JBHRTD010000019">
    <property type="protein sequence ID" value="MFC3140910.1"/>
    <property type="molecule type" value="Genomic_DNA"/>
</dbReference>
<accession>A0ABV7GHS4</accession>
<dbReference type="RefSeq" id="WP_380712829.1">
    <property type="nucleotide sequence ID" value="NZ_JBHRTD010000019.1"/>
</dbReference>
<dbReference type="Proteomes" id="UP001595621">
    <property type="component" value="Unassembled WGS sequence"/>
</dbReference>
<proteinExistence type="predicted"/>